<comment type="caution">
    <text evidence="1">The sequence shown here is derived from an EMBL/GenBank/DDBJ whole genome shotgun (WGS) entry which is preliminary data.</text>
</comment>
<protein>
    <submittedName>
        <fullName evidence="1">Uncharacterized protein</fullName>
    </submittedName>
</protein>
<keyword evidence="2" id="KW-1185">Reference proteome</keyword>
<dbReference type="EMBL" id="JAVLET010000016">
    <property type="protein sequence ID" value="KAL0465466.1"/>
    <property type="molecule type" value="Genomic_DNA"/>
</dbReference>
<proteinExistence type="predicted"/>
<evidence type="ECO:0000313" key="1">
    <source>
        <dbReference type="EMBL" id="KAL0465466.1"/>
    </source>
</evidence>
<accession>A0ABR3CYE7</accession>
<reference evidence="1 2" key="1">
    <citation type="submission" date="2023-09" db="EMBL/GenBank/DDBJ databases">
        <title>Multi-omics analysis of a traditional fermented food reveals byproduct-associated fungal strains for waste-to-food upcycling.</title>
        <authorList>
            <consortium name="Lawrence Berkeley National Laboratory"/>
            <person name="Rekdal V.M."/>
            <person name="Villalobos-Escobedo J.M."/>
            <person name="Rodriguez-Valeron N."/>
            <person name="Garcia M.O."/>
            <person name="Vasquez D.P."/>
            <person name="Damayanti I."/>
            <person name="Sorensen P.M."/>
            <person name="Baidoo E.E."/>
            <person name="De Carvalho A.C."/>
            <person name="Riley R."/>
            <person name="Lipzen A."/>
            <person name="He G."/>
            <person name="Yan M."/>
            <person name="Haridas S."/>
            <person name="Daum C."/>
            <person name="Yoshinaga Y."/>
            <person name="Ng V."/>
            <person name="Grigoriev I.V."/>
            <person name="Munk R."/>
            <person name="Nuraida L."/>
            <person name="Wijaya C.H."/>
            <person name="Morales P.-C."/>
            <person name="Keasling J.D."/>
        </authorList>
    </citation>
    <scope>NUCLEOTIDE SEQUENCE [LARGE SCALE GENOMIC DNA]</scope>
    <source>
        <strain evidence="1 2">FGSC 2613</strain>
    </source>
</reference>
<organism evidence="1 2">
    <name type="scientific">Neurospora intermedia</name>
    <dbReference type="NCBI Taxonomy" id="5142"/>
    <lineage>
        <taxon>Eukaryota</taxon>
        <taxon>Fungi</taxon>
        <taxon>Dikarya</taxon>
        <taxon>Ascomycota</taxon>
        <taxon>Pezizomycotina</taxon>
        <taxon>Sordariomycetes</taxon>
        <taxon>Sordariomycetidae</taxon>
        <taxon>Sordariales</taxon>
        <taxon>Sordariaceae</taxon>
        <taxon>Neurospora</taxon>
    </lineage>
</organism>
<gene>
    <name evidence="1" type="ORF">QR685DRAFT_452874</name>
</gene>
<sequence>ILQEDGSRACRNVAVRTINSAITDLPVISVVTHGFCYLSFVLRSLKPDILRLTRNNEAVMPWLLPKYPTEVCLLSFATKTQVGYIPHVVLPINLVKDLSADASTGQAARQSK</sequence>
<name>A0ABR3CYE7_NEUIN</name>
<feature type="non-terminal residue" evidence="1">
    <location>
        <position position="1"/>
    </location>
</feature>
<dbReference type="Proteomes" id="UP001451303">
    <property type="component" value="Unassembled WGS sequence"/>
</dbReference>
<evidence type="ECO:0000313" key="2">
    <source>
        <dbReference type="Proteomes" id="UP001451303"/>
    </source>
</evidence>